<dbReference type="Pfam" id="PF13289">
    <property type="entry name" value="SIR2_2"/>
    <property type="match status" value="1"/>
</dbReference>
<evidence type="ECO:0008006" key="3">
    <source>
        <dbReference type="Google" id="ProtNLM"/>
    </source>
</evidence>
<organism evidence="1 2">
    <name type="scientific">Noviherbaspirillum aridicola</name>
    <dbReference type="NCBI Taxonomy" id="2849687"/>
    <lineage>
        <taxon>Bacteria</taxon>
        <taxon>Pseudomonadati</taxon>
        <taxon>Pseudomonadota</taxon>
        <taxon>Betaproteobacteria</taxon>
        <taxon>Burkholderiales</taxon>
        <taxon>Oxalobacteraceae</taxon>
        <taxon>Noviherbaspirillum</taxon>
    </lineage>
</organism>
<evidence type="ECO:0000313" key="2">
    <source>
        <dbReference type="Proteomes" id="UP000887222"/>
    </source>
</evidence>
<dbReference type="EMBL" id="BPMK01000027">
    <property type="protein sequence ID" value="GIZ54114.1"/>
    <property type="molecule type" value="Genomic_DNA"/>
</dbReference>
<gene>
    <name evidence="1" type="ORF">NCCP691_41280</name>
</gene>
<reference evidence="1 2" key="1">
    <citation type="journal article" date="2022" name="Int. J. Syst. Evol. Microbiol.">
        <title>Noviherbaspirillum aridicola sp. nov., isolated from an arid soil in Pakistan.</title>
        <authorList>
            <person name="Khan I.U."/>
            <person name="Saqib M."/>
            <person name="Amin A."/>
            <person name="Hussain F."/>
            <person name="Li L."/>
            <person name="Liu Y.H."/>
            <person name="Fang B.Z."/>
            <person name="Ahmed I."/>
            <person name="Li W.J."/>
        </authorList>
    </citation>
    <scope>NUCLEOTIDE SEQUENCE [LARGE SCALE GENOMIC DNA]</scope>
    <source>
        <strain evidence="1 2">NCCP-691</strain>
    </source>
</reference>
<comment type="caution">
    <text evidence="1">The sequence shown here is derived from an EMBL/GenBank/DDBJ whole genome shotgun (WGS) entry which is preliminary data.</text>
</comment>
<keyword evidence="2" id="KW-1185">Reference proteome</keyword>
<dbReference type="Proteomes" id="UP000887222">
    <property type="component" value="Unassembled WGS sequence"/>
</dbReference>
<name>A0ABQ4QAL7_9BURK</name>
<proteinExistence type="predicted"/>
<evidence type="ECO:0000313" key="1">
    <source>
        <dbReference type="EMBL" id="GIZ54114.1"/>
    </source>
</evidence>
<accession>A0ABQ4QAL7</accession>
<dbReference type="RefSeq" id="WP_238482538.1">
    <property type="nucleotide sequence ID" value="NZ_BPMK01000027.1"/>
</dbReference>
<protein>
    <recommendedName>
        <fullName evidence="3">SIR2-like protein</fullName>
    </recommendedName>
</protein>
<sequence length="316" mass="35710">MAQDYKQYQTDVTADIAGVIAKHECQPILFIGSGFSARYASAPNWEALLRELASACPLIDRDVAYYRQSGMSLPQVGTEYAKAYKEWAWGKGRKQFPEHYFDAQYPSDVFLKYAVSLRLSALGPSKKGSYGSPELDAEIEALKQINPHAIITTNYDELLAPMFSDYERVIGQQVIRQSYLSIGEIFKIHGCVSDPLSLTLTAEDYQKFETDKKYLSAKLLTYFVEHPLLFVGYSASDENIRAILEEIDHMLPEQADVIPNIYILEWDNTINAESNPPREKLIAVSGGRSIRLKSIVASSYEWVFKAFCSDKPLEKI</sequence>